<feature type="region of interest" description="Disordered" evidence="2">
    <location>
        <begin position="906"/>
        <end position="936"/>
    </location>
</feature>
<feature type="coiled-coil region" evidence="1">
    <location>
        <begin position="343"/>
        <end position="377"/>
    </location>
</feature>
<dbReference type="GeneTree" id="ENSGT00390000001277"/>
<gene>
    <name evidence="3" type="primary">CCDC175</name>
</gene>
<dbReference type="Bgee" id="ENSOCUG00000013421">
    <property type="expression patterns" value="Expressed in testis and 12 other cell types or tissues"/>
</dbReference>
<feature type="compositionally biased region" description="Basic residues" evidence="2">
    <location>
        <begin position="923"/>
        <end position="936"/>
    </location>
</feature>
<protein>
    <submittedName>
        <fullName evidence="3">Coiled-coil domain containing 175</fullName>
    </submittedName>
</protein>
<evidence type="ECO:0000313" key="3">
    <source>
        <dbReference type="Ensembl" id="ENSOCUP00000011557.4"/>
    </source>
</evidence>
<dbReference type="Ensembl" id="ENSOCUT00000013431.4">
    <property type="protein sequence ID" value="ENSOCUP00000011557.4"/>
    <property type="gene ID" value="ENSOCUG00000013421.4"/>
</dbReference>
<keyword evidence="4" id="KW-1185">Reference proteome</keyword>
<dbReference type="HOGENOM" id="CLU_345791_0_0_1"/>
<dbReference type="EMBL" id="AAGW02057680">
    <property type="status" value="NOT_ANNOTATED_CDS"/>
    <property type="molecule type" value="Genomic_DNA"/>
</dbReference>
<dbReference type="PANTHER" id="PTHR35347">
    <property type="entry name" value="COILED-COIL DOMAIN-CONTAINING PROTEIN 175"/>
    <property type="match status" value="1"/>
</dbReference>
<reference evidence="3" key="3">
    <citation type="submission" date="2025-09" db="UniProtKB">
        <authorList>
            <consortium name="Ensembl"/>
        </authorList>
    </citation>
    <scope>IDENTIFICATION</scope>
    <source>
        <strain evidence="3">Thorbecke</strain>
    </source>
</reference>
<evidence type="ECO:0000313" key="4">
    <source>
        <dbReference type="Proteomes" id="UP000001811"/>
    </source>
</evidence>
<dbReference type="Proteomes" id="UP000001811">
    <property type="component" value="Chromosome 20"/>
</dbReference>
<dbReference type="PANTHER" id="PTHR35347:SF1">
    <property type="entry name" value="COILED-COIL DOMAIN-CONTAINING PROTEIN 175"/>
    <property type="match status" value="1"/>
</dbReference>
<dbReference type="InterPro" id="IPR038834">
    <property type="entry name" value="CCDC175"/>
</dbReference>
<reference evidence="3" key="2">
    <citation type="submission" date="2025-08" db="UniProtKB">
        <authorList>
            <consortium name="Ensembl"/>
        </authorList>
    </citation>
    <scope>IDENTIFICATION</scope>
    <source>
        <strain evidence="3">Thorbecke</strain>
    </source>
</reference>
<dbReference type="EMBL" id="AAGW02057679">
    <property type="status" value="NOT_ANNOTATED_CDS"/>
    <property type="molecule type" value="Genomic_DNA"/>
</dbReference>
<name>G1T5D9_RABIT</name>
<evidence type="ECO:0000256" key="1">
    <source>
        <dbReference type="SAM" id="Coils"/>
    </source>
</evidence>
<keyword evidence="1" id="KW-0175">Coiled coil</keyword>
<feature type="coiled-coil region" evidence="1">
    <location>
        <begin position="273"/>
        <end position="314"/>
    </location>
</feature>
<dbReference type="eggNOG" id="ENOG502RXX0">
    <property type="taxonomic scope" value="Eukaryota"/>
</dbReference>
<reference evidence="3 4" key="1">
    <citation type="journal article" date="2011" name="Nature">
        <title>A high-resolution map of human evolutionary constraint using 29 mammals.</title>
        <authorList>
            <person name="Lindblad-Toh K."/>
            <person name="Garber M."/>
            <person name="Zuk O."/>
            <person name="Lin M.F."/>
            <person name="Parker B.J."/>
            <person name="Washietl S."/>
            <person name="Kheradpour P."/>
            <person name="Ernst J."/>
            <person name="Jordan G."/>
            <person name="Mauceli E."/>
            <person name="Ward L.D."/>
            <person name="Lowe C.B."/>
            <person name="Holloway A.K."/>
            <person name="Clamp M."/>
            <person name="Gnerre S."/>
            <person name="Alfoldi J."/>
            <person name="Beal K."/>
            <person name="Chang J."/>
            <person name="Clawson H."/>
            <person name="Cuff J."/>
            <person name="Di Palma F."/>
            <person name="Fitzgerald S."/>
            <person name="Flicek P."/>
            <person name="Guttman M."/>
            <person name="Hubisz M.J."/>
            <person name="Jaffe D.B."/>
            <person name="Jungreis I."/>
            <person name="Kent W.J."/>
            <person name="Kostka D."/>
            <person name="Lara M."/>
            <person name="Martins A.L."/>
            <person name="Massingham T."/>
            <person name="Moltke I."/>
            <person name="Raney B.J."/>
            <person name="Rasmussen M.D."/>
            <person name="Robinson J."/>
            <person name="Stark A."/>
            <person name="Vilella A.J."/>
            <person name="Wen J."/>
            <person name="Xie X."/>
            <person name="Zody M.C."/>
            <person name="Baldwin J."/>
            <person name="Bloom T."/>
            <person name="Chin C.W."/>
            <person name="Heiman D."/>
            <person name="Nicol R."/>
            <person name="Nusbaum C."/>
            <person name="Young S."/>
            <person name="Wilkinson J."/>
            <person name="Worley K.C."/>
            <person name="Kovar C.L."/>
            <person name="Muzny D.M."/>
            <person name="Gibbs R.A."/>
            <person name="Cree A."/>
            <person name="Dihn H.H."/>
            <person name="Fowler G."/>
            <person name="Jhangiani S."/>
            <person name="Joshi V."/>
            <person name="Lee S."/>
            <person name="Lewis L.R."/>
            <person name="Nazareth L.V."/>
            <person name="Okwuonu G."/>
            <person name="Santibanez J."/>
            <person name="Warren W.C."/>
            <person name="Mardis E.R."/>
            <person name="Weinstock G.M."/>
            <person name="Wilson R.K."/>
            <person name="Delehaunty K."/>
            <person name="Dooling D."/>
            <person name="Fronik C."/>
            <person name="Fulton L."/>
            <person name="Fulton B."/>
            <person name="Graves T."/>
            <person name="Minx P."/>
            <person name="Sodergren E."/>
            <person name="Birney E."/>
            <person name="Margulies E.H."/>
            <person name="Herrero J."/>
            <person name="Green E.D."/>
            <person name="Haussler D."/>
            <person name="Siepel A."/>
            <person name="Goldman N."/>
            <person name="Pollard K.S."/>
            <person name="Pedersen J.S."/>
            <person name="Lander E.S."/>
            <person name="Kellis M."/>
        </authorList>
    </citation>
    <scope>NUCLEOTIDE SEQUENCE [LARGE SCALE GENOMIC DNA]</scope>
    <source>
        <strain evidence="3 4">Thorbecke inbred</strain>
    </source>
</reference>
<accession>G1T5D9</accession>
<proteinExistence type="predicted"/>
<dbReference type="AlphaFoldDB" id="G1T5D9"/>
<sequence>MIFCPGHQRVYGLRGRQAKTGKPLSRSKMSLMTDDRYRGGSESAQKTDFVDSYSFHFTYLFIYFPPETFCLRNTNFIHFISTTLGANLNPTSNVFLLWENQGVGTQGPTARGRPGEPSASSLPLATAVFRCGLGGAGGSGKMALSSWTKELIAAEKLMREVAVSTGPSLELCTVPASLGSSVAAGALEQLFAVEKSLKSDYFKCNKEAGIFLKDISVAVKKLEEMRRATIDLLEIESMEFSRLYFLLGTLPNTINKEVEECVRDARRLNLQEINEIQTKIRKTNNEIEFLKMKIIELEEENEDLGEKQEELAGRYEKFVTALNYALEEKATATVYISETYTRISFEKEEIDSIKKCIKEAEEEIEKQKAEYLTKKQALTVQIEEFKKICELKRKETYKKKKELDKLLAKMSKVKEIVTIRSVILSDHNLEMSELHGSINHWEKQVDEIKKSCKMLEDKMRLFTTHKEKLDSISNIEKTEYLQKIKQLTEKRLRVQSENRDLREKLQTLMRQLKIVLSEEDKVFVYKRKIYDENQKQLAFIAQKENFIAQRKVDIRNMEEGLVTLRELHQTTKETYRKQVKLLSENLERESQRCIITQWKIACLRKKHARWRVKARAEVQELAEKLERAERRRAQLFRETTLREKEIEEFVAQIDKLTVELREEEAEFITNEKMLIEELTKYEEIFVQKAQISREKEDELVDQLPQLQMAEEEYTEKHRKLQEVCAILSAHKEEENMMNNGIYQFMRDFSRYFNDAGKVKQEVKHLRDQESKKIKDHFEILKSLENEIYVNDQKVELLLLENKRLKEYIAYLKGSTEKWRNGQEALRHNFSSLSWQLIVQQTYYVDLWTDFQTMVKDLVCTGEKTLQEIKNLIDKLYERDEKIESISTWLQGNLEELRSLMKQESSVDLRQKDQKSTKKVQFPHAKHIRKKALAKTT</sequence>
<dbReference type="InParanoid" id="G1T5D9"/>
<dbReference type="SMR" id="G1T5D9"/>
<evidence type="ECO:0000256" key="2">
    <source>
        <dbReference type="SAM" id="MobiDB-lite"/>
    </source>
</evidence>
<feature type="coiled-coil region" evidence="1">
    <location>
        <begin position="438"/>
        <end position="518"/>
    </location>
</feature>
<dbReference type="PaxDb" id="9986-ENSOCUP00000011557"/>
<feature type="coiled-coil region" evidence="1">
    <location>
        <begin position="572"/>
        <end position="666"/>
    </location>
</feature>
<feature type="compositionally biased region" description="Basic and acidic residues" evidence="2">
    <location>
        <begin position="906"/>
        <end position="915"/>
    </location>
</feature>
<dbReference type="STRING" id="9986.ENSOCUP00000011557"/>
<organism evidence="3 4">
    <name type="scientific">Oryctolagus cuniculus</name>
    <name type="common">Rabbit</name>
    <dbReference type="NCBI Taxonomy" id="9986"/>
    <lineage>
        <taxon>Eukaryota</taxon>
        <taxon>Metazoa</taxon>
        <taxon>Chordata</taxon>
        <taxon>Craniata</taxon>
        <taxon>Vertebrata</taxon>
        <taxon>Euteleostomi</taxon>
        <taxon>Mammalia</taxon>
        <taxon>Eutheria</taxon>
        <taxon>Euarchontoglires</taxon>
        <taxon>Glires</taxon>
        <taxon>Lagomorpha</taxon>
        <taxon>Leporidae</taxon>
        <taxon>Oryctolagus</taxon>
    </lineage>
</organism>